<dbReference type="InterPro" id="IPR003029">
    <property type="entry name" value="S1_domain"/>
</dbReference>
<dbReference type="Proteomes" id="UP000242754">
    <property type="component" value="Unassembled WGS sequence"/>
</dbReference>
<dbReference type="OrthoDB" id="9764149at2"/>
<comment type="catalytic activity">
    <reaction evidence="1 8">
        <text>Exonucleolytic cleavage in the 3'- to 5'-direction to yield nucleoside 5'-phosphates.</text>
        <dbReference type="EC" id="3.1.13.1"/>
    </reaction>
</comment>
<dbReference type="STRING" id="140314.SAMN04488076_10269"/>
<dbReference type="InterPro" id="IPR013223">
    <property type="entry name" value="RNase_B_OB_dom"/>
</dbReference>
<organism evidence="11 12">
    <name type="scientific">Trichococcus palustris</name>
    <dbReference type="NCBI Taxonomy" id="140314"/>
    <lineage>
        <taxon>Bacteria</taxon>
        <taxon>Bacillati</taxon>
        <taxon>Bacillota</taxon>
        <taxon>Bacilli</taxon>
        <taxon>Lactobacillales</taxon>
        <taxon>Carnobacteriaceae</taxon>
        <taxon>Trichococcus</taxon>
    </lineage>
</organism>
<evidence type="ECO:0000313" key="11">
    <source>
        <dbReference type="EMBL" id="CZQ81626.1"/>
    </source>
</evidence>
<sequence>MRKLDQIQNDVLAYFQENASKSMSLKQVSEALGYTASDDFKSLVKVFAQLEQRGVLVLNKTGQFRLQETRSTLTGTFRSNDRGFGFVTIDPNEADVFIPRGRTGSAMEGDTVEIKVTREADPLAGKGVEGEVIAILTRKSNQVVGVFTPYDSDRREETGYLGFVIPQDTKISNIVVYIKPEGIHPVEGSVCLVEITSYPTAKNPVKMEGLVTKEIGHKDAPGVDILAVLYKFGIPTEFPADVMAQAEGIPLEIPAEEAANRRDLRGERIVTIDGADAKDLDDAISLKILENGHYLLGVHIADVSYYVTENSPIDREAYERGTSVYLTDRVVPMLPQKLSNGICSLLPHEDRLTLTCEMEMDADGEVIAYDIFPSIIESKQRMTYTDVNAILMDHDKKLREKYSEFVPMFEEMAALHEILLKKRQKRGAIDFETDEAKIIVDENGHPLDIYVQDRGVGERLIESFMLSANETIAHHFTKAKLPFIYRVHDQPDPVKMLRFLEFVTTFGILVKGTHENVKPKQLQAVLEKVKDEPYEAVVSTILLRSMQQAKYDVTPIGHYGLAAKDYTHFTSPIRRYPDLIVHRLIRVYGKGTEDAKLMGEWEAKLPDIAVQSSQMERRSVDAERETDSLKKAEFMLDKIGQEFEGVISSVTKFGMFVQLPNTVEGLVHISKMNEDYFNYIESHMLLMGERTGVIYRIGQKVKVKVENADVATRAIDFSLIIDKEKQPTQSDLDLVKQIRAKAPKAKKRRPGAAEEAGQGKKKNKAKDPFYSHQHKKNKGKTSKKSK</sequence>
<dbReference type="InterPro" id="IPR040476">
    <property type="entry name" value="CSD2"/>
</dbReference>
<keyword evidence="6 8" id="KW-0269">Exonuclease</keyword>
<dbReference type="PROSITE" id="PS50126">
    <property type="entry name" value="S1"/>
    <property type="match status" value="1"/>
</dbReference>
<dbReference type="InterPro" id="IPR004476">
    <property type="entry name" value="RNase_II/RNase_R"/>
</dbReference>
<dbReference type="Pfam" id="PF17876">
    <property type="entry name" value="CSD2"/>
    <property type="match status" value="1"/>
</dbReference>
<dbReference type="PANTHER" id="PTHR23355:SF9">
    <property type="entry name" value="DIS3-LIKE EXONUCLEASE 2"/>
    <property type="match status" value="1"/>
</dbReference>
<evidence type="ECO:0000256" key="2">
    <source>
        <dbReference type="ARBA" id="ARBA00004496"/>
    </source>
</evidence>
<reference evidence="11 12" key="1">
    <citation type="submission" date="2016-02" db="EMBL/GenBank/DDBJ databases">
        <authorList>
            <person name="Wen L."/>
            <person name="He K."/>
            <person name="Yang H."/>
        </authorList>
    </citation>
    <scope>NUCLEOTIDE SEQUENCE [LARGE SCALE GENOMIC DNA]</scope>
    <source>
        <strain evidence="11">Trichococcus palustris</strain>
    </source>
</reference>
<evidence type="ECO:0000256" key="1">
    <source>
        <dbReference type="ARBA" id="ARBA00001849"/>
    </source>
</evidence>
<keyword evidence="7 8" id="KW-0694">RNA-binding</keyword>
<evidence type="ECO:0000256" key="3">
    <source>
        <dbReference type="ARBA" id="ARBA00022490"/>
    </source>
</evidence>
<dbReference type="InterPro" id="IPR001900">
    <property type="entry name" value="RNase_II/R"/>
</dbReference>
<evidence type="ECO:0000256" key="6">
    <source>
        <dbReference type="ARBA" id="ARBA00022839"/>
    </source>
</evidence>
<proteinExistence type="inferred from homology"/>
<dbReference type="InterPro" id="IPR012340">
    <property type="entry name" value="NA-bd_OB-fold"/>
</dbReference>
<comment type="similarity">
    <text evidence="8">Belongs to the RNR ribonuclease family. RNase R subfamily.</text>
</comment>
<dbReference type="EMBL" id="FJNE01000001">
    <property type="protein sequence ID" value="CZQ81626.1"/>
    <property type="molecule type" value="Genomic_DNA"/>
</dbReference>
<dbReference type="PANTHER" id="PTHR23355">
    <property type="entry name" value="RIBONUCLEASE"/>
    <property type="match status" value="1"/>
</dbReference>
<dbReference type="SMART" id="SM00955">
    <property type="entry name" value="RNB"/>
    <property type="match status" value="1"/>
</dbReference>
<dbReference type="GO" id="GO:0008859">
    <property type="term" value="F:exoribonuclease II activity"/>
    <property type="evidence" value="ECO:0007669"/>
    <property type="project" value="UniProtKB-UniRule"/>
</dbReference>
<accession>A0A143Y4N6</accession>
<keyword evidence="12" id="KW-1185">Reference proteome</keyword>
<evidence type="ECO:0000256" key="9">
    <source>
        <dbReference type="SAM" id="MobiDB-lite"/>
    </source>
</evidence>
<dbReference type="NCBIfam" id="TIGR02063">
    <property type="entry name" value="RNase_R"/>
    <property type="match status" value="1"/>
</dbReference>
<evidence type="ECO:0000256" key="5">
    <source>
        <dbReference type="ARBA" id="ARBA00022801"/>
    </source>
</evidence>
<feature type="compositionally biased region" description="Basic residues" evidence="9">
    <location>
        <begin position="738"/>
        <end position="750"/>
    </location>
</feature>
<dbReference type="CDD" id="cd04471">
    <property type="entry name" value="S1_RNase_R"/>
    <property type="match status" value="1"/>
</dbReference>
<comment type="subcellular location">
    <subcellularLocation>
        <location evidence="2 8">Cytoplasm</location>
    </subcellularLocation>
</comment>
<dbReference type="GO" id="GO:0005829">
    <property type="term" value="C:cytosol"/>
    <property type="evidence" value="ECO:0007669"/>
    <property type="project" value="TreeGrafter"/>
</dbReference>
<feature type="domain" description="S1 motif" evidence="10">
    <location>
        <begin position="640"/>
        <end position="720"/>
    </location>
</feature>
<evidence type="ECO:0000256" key="7">
    <source>
        <dbReference type="ARBA" id="ARBA00022884"/>
    </source>
</evidence>
<evidence type="ECO:0000313" key="12">
    <source>
        <dbReference type="Proteomes" id="UP000242754"/>
    </source>
</evidence>
<dbReference type="InterPro" id="IPR022966">
    <property type="entry name" value="RNase_II/R_CS"/>
</dbReference>
<dbReference type="AlphaFoldDB" id="A0A143Y4N6"/>
<keyword evidence="3 8" id="KW-0963">Cytoplasm</keyword>
<evidence type="ECO:0000256" key="8">
    <source>
        <dbReference type="HAMAP-Rule" id="MF_01895"/>
    </source>
</evidence>
<evidence type="ECO:0000259" key="10">
    <source>
        <dbReference type="PROSITE" id="PS50126"/>
    </source>
</evidence>
<dbReference type="Pfam" id="PF00773">
    <property type="entry name" value="RNB"/>
    <property type="match status" value="1"/>
</dbReference>
<dbReference type="SUPFAM" id="SSF50249">
    <property type="entry name" value="Nucleic acid-binding proteins"/>
    <property type="match status" value="4"/>
</dbReference>
<keyword evidence="5 8" id="KW-0378">Hydrolase</keyword>
<dbReference type="GO" id="GO:0003723">
    <property type="term" value="F:RNA binding"/>
    <property type="evidence" value="ECO:0007669"/>
    <property type="project" value="UniProtKB-UniRule"/>
</dbReference>
<evidence type="ECO:0000256" key="4">
    <source>
        <dbReference type="ARBA" id="ARBA00022722"/>
    </source>
</evidence>
<dbReference type="EC" id="3.1.13.1" evidence="8"/>
<dbReference type="PROSITE" id="PS01175">
    <property type="entry name" value="RIBONUCLEASE_II"/>
    <property type="match status" value="1"/>
</dbReference>
<dbReference type="SMART" id="SM00316">
    <property type="entry name" value="S1"/>
    <property type="match status" value="1"/>
</dbReference>
<feature type="region of interest" description="Disordered" evidence="9">
    <location>
        <begin position="732"/>
        <end position="786"/>
    </location>
</feature>
<dbReference type="GO" id="GO:0006402">
    <property type="term" value="P:mRNA catabolic process"/>
    <property type="evidence" value="ECO:0007669"/>
    <property type="project" value="TreeGrafter"/>
</dbReference>
<gene>
    <name evidence="8" type="primary">rnr</name>
    <name evidence="11" type="ORF">Tpal_222</name>
</gene>
<dbReference type="HAMAP" id="MF_01895">
    <property type="entry name" value="RNase_R"/>
    <property type="match status" value="1"/>
</dbReference>
<name>A0A143Y4N6_9LACT</name>
<dbReference type="InterPro" id="IPR050180">
    <property type="entry name" value="RNR_Ribonuclease"/>
</dbReference>
<dbReference type="NCBIfam" id="TIGR00358">
    <property type="entry name" value="3_prime_RNase"/>
    <property type="match status" value="1"/>
</dbReference>
<protein>
    <recommendedName>
        <fullName evidence="8">Ribonuclease R</fullName>
        <shortName evidence="8">RNase R</shortName>
        <ecNumber evidence="8">3.1.13.1</ecNumber>
    </recommendedName>
</protein>
<dbReference type="Gene3D" id="2.40.50.140">
    <property type="entry name" value="Nucleic acid-binding proteins"/>
    <property type="match status" value="2"/>
</dbReference>
<dbReference type="Pfam" id="PF00575">
    <property type="entry name" value="S1"/>
    <property type="match status" value="1"/>
</dbReference>
<dbReference type="Pfam" id="PF08206">
    <property type="entry name" value="OB_RNB"/>
    <property type="match status" value="1"/>
</dbReference>
<dbReference type="InterPro" id="IPR011805">
    <property type="entry name" value="RNase_R"/>
</dbReference>
<comment type="function">
    <text evidence="8">3'-5' exoribonuclease that releases 5'-nucleoside monophosphates and is involved in maturation of structured RNAs.</text>
</comment>
<feature type="compositionally biased region" description="Basic residues" evidence="9">
    <location>
        <begin position="772"/>
        <end position="786"/>
    </location>
</feature>
<dbReference type="RefSeq" id="WP_087030166.1">
    <property type="nucleotide sequence ID" value="NZ_FJNE01000001.1"/>
</dbReference>
<keyword evidence="4 8" id="KW-0540">Nuclease</keyword>